<evidence type="ECO:0000256" key="5">
    <source>
        <dbReference type="ARBA" id="ARBA00022801"/>
    </source>
</evidence>
<organism evidence="9 10">
    <name type="scientific">Trematosphaeria pertusa</name>
    <dbReference type="NCBI Taxonomy" id="390896"/>
    <lineage>
        <taxon>Eukaryota</taxon>
        <taxon>Fungi</taxon>
        <taxon>Dikarya</taxon>
        <taxon>Ascomycota</taxon>
        <taxon>Pezizomycotina</taxon>
        <taxon>Dothideomycetes</taxon>
        <taxon>Pleosporomycetidae</taxon>
        <taxon>Pleosporales</taxon>
        <taxon>Massarineae</taxon>
        <taxon>Trematosphaeriaceae</taxon>
        <taxon>Trematosphaeria</taxon>
    </lineage>
</organism>
<reference evidence="9" key="1">
    <citation type="journal article" date="2020" name="Stud. Mycol.">
        <title>101 Dothideomycetes genomes: a test case for predicting lifestyles and emergence of pathogens.</title>
        <authorList>
            <person name="Haridas S."/>
            <person name="Albert R."/>
            <person name="Binder M."/>
            <person name="Bloem J."/>
            <person name="Labutti K."/>
            <person name="Salamov A."/>
            <person name="Andreopoulos B."/>
            <person name="Baker S."/>
            <person name="Barry K."/>
            <person name="Bills G."/>
            <person name="Bluhm B."/>
            <person name="Cannon C."/>
            <person name="Castanera R."/>
            <person name="Culley D."/>
            <person name="Daum C."/>
            <person name="Ezra D."/>
            <person name="Gonzalez J."/>
            <person name="Henrissat B."/>
            <person name="Kuo A."/>
            <person name="Liang C."/>
            <person name="Lipzen A."/>
            <person name="Lutzoni F."/>
            <person name="Magnuson J."/>
            <person name="Mondo S."/>
            <person name="Nolan M."/>
            <person name="Ohm R."/>
            <person name="Pangilinan J."/>
            <person name="Park H.-J."/>
            <person name="Ramirez L."/>
            <person name="Alfaro M."/>
            <person name="Sun H."/>
            <person name="Tritt A."/>
            <person name="Yoshinaga Y."/>
            <person name="Zwiers L.-H."/>
            <person name="Turgeon B."/>
            <person name="Goodwin S."/>
            <person name="Spatafora J."/>
            <person name="Crous P."/>
            <person name="Grigoriev I."/>
        </authorList>
    </citation>
    <scope>NUCLEOTIDE SEQUENCE</scope>
    <source>
        <strain evidence="9">CBS 122368</strain>
    </source>
</reference>
<keyword evidence="8" id="KW-0732">Signal</keyword>
<dbReference type="PANTHER" id="PTHR33146:SF26">
    <property type="entry name" value="ENDONUCLEASE 4"/>
    <property type="match status" value="1"/>
</dbReference>
<dbReference type="AlphaFoldDB" id="A0A6A6IZH9"/>
<feature type="chain" id="PRO_5025643694" evidence="8">
    <location>
        <begin position="19"/>
        <end position="305"/>
    </location>
</feature>
<evidence type="ECO:0000256" key="6">
    <source>
        <dbReference type="ARBA" id="ARBA00023157"/>
    </source>
</evidence>
<dbReference type="SUPFAM" id="SSF48537">
    <property type="entry name" value="Phospholipase C/P1 nuclease"/>
    <property type="match status" value="1"/>
</dbReference>
<dbReference type="Proteomes" id="UP000800094">
    <property type="component" value="Unassembled WGS sequence"/>
</dbReference>
<dbReference type="GO" id="GO:0004519">
    <property type="term" value="F:endonuclease activity"/>
    <property type="evidence" value="ECO:0007669"/>
    <property type="project" value="UniProtKB-KW"/>
</dbReference>
<keyword evidence="3" id="KW-0479">Metal-binding</keyword>
<dbReference type="GO" id="GO:0046872">
    <property type="term" value="F:metal ion binding"/>
    <property type="evidence" value="ECO:0007669"/>
    <property type="project" value="UniProtKB-KW"/>
</dbReference>
<accession>A0A6A6IZH9</accession>
<dbReference type="RefSeq" id="XP_033689567.1">
    <property type="nucleotide sequence ID" value="XM_033819812.1"/>
</dbReference>
<evidence type="ECO:0000256" key="7">
    <source>
        <dbReference type="ARBA" id="ARBA00023180"/>
    </source>
</evidence>
<dbReference type="EMBL" id="ML987190">
    <property type="protein sequence ID" value="KAF2254563.1"/>
    <property type="molecule type" value="Genomic_DNA"/>
</dbReference>
<evidence type="ECO:0000313" key="9">
    <source>
        <dbReference type="EMBL" id="KAF2254563.1"/>
    </source>
</evidence>
<evidence type="ECO:0000256" key="8">
    <source>
        <dbReference type="SAM" id="SignalP"/>
    </source>
</evidence>
<comment type="similarity">
    <text evidence="1">Belongs to the nuclease type I family.</text>
</comment>
<keyword evidence="2" id="KW-0540">Nuclease</keyword>
<dbReference type="CDD" id="cd11010">
    <property type="entry name" value="S1-P1_nuclease"/>
    <property type="match status" value="1"/>
</dbReference>
<keyword evidence="10" id="KW-1185">Reference proteome</keyword>
<dbReference type="InterPro" id="IPR003154">
    <property type="entry name" value="S1/P1nuclease"/>
</dbReference>
<protein>
    <submittedName>
        <fullName evidence="9">Phospholipase C/P1 nuclease</fullName>
    </submittedName>
</protein>
<keyword evidence="6" id="KW-1015">Disulfide bond</keyword>
<evidence type="ECO:0000256" key="3">
    <source>
        <dbReference type="ARBA" id="ARBA00022723"/>
    </source>
</evidence>
<dbReference type="GO" id="GO:0003676">
    <property type="term" value="F:nucleic acid binding"/>
    <property type="evidence" value="ECO:0007669"/>
    <property type="project" value="InterPro"/>
</dbReference>
<evidence type="ECO:0000256" key="2">
    <source>
        <dbReference type="ARBA" id="ARBA00022722"/>
    </source>
</evidence>
<dbReference type="Pfam" id="PF02265">
    <property type="entry name" value="S1-P1_nuclease"/>
    <property type="match status" value="1"/>
</dbReference>
<dbReference type="GO" id="GO:0006308">
    <property type="term" value="P:DNA catabolic process"/>
    <property type="evidence" value="ECO:0007669"/>
    <property type="project" value="InterPro"/>
</dbReference>
<dbReference type="PANTHER" id="PTHR33146">
    <property type="entry name" value="ENDONUCLEASE 4"/>
    <property type="match status" value="1"/>
</dbReference>
<dbReference type="InterPro" id="IPR008947">
    <property type="entry name" value="PLipase_C/P1_nuclease_dom_sf"/>
</dbReference>
<keyword evidence="4" id="KW-0255">Endonuclease</keyword>
<dbReference type="GeneID" id="54573142"/>
<keyword evidence="7" id="KW-0325">Glycoprotein</keyword>
<dbReference type="Gene3D" id="1.10.575.10">
    <property type="entry name" value="P1 Nuclease"/>
    <property type="match status" value="1"/>
</dbReference>
<proteinExistence type="inferred from homology"/>
<evidence type="ECO:0000313" key="10">
    <source>
        <dbReference type="Proteomes" id="UP000800094"/>
    </source>
</evidence>
<evidence type="ECO:0000256" key="4">
    <source>
        <dbReference type="ARBA" id="ARBA00022759"/>
    </source>
</evidence>
<evidence type="ECO:0000256" key="1">
    <source>
        <dbReference type="ARBA" id="ARBA00009547"/>
    </source>
</evidence>
<name>A0A6A6IZH9_9PLEO</name>
<sequence>MRVPNAFALLCAIPAVHGWGELGHRTVAYLAEKYLSSAASDLVDNLLANNRGWDISDGALWADAVKHRRGYNHTGKWHYIDAADDPPRYCNVNYRRDCKPGPGCIVSAISNFTARVNDASLAQKQQKEALMFLLHFIGDIHQPLHTELLDRGGNDIHVNFSNRVENLHAVWDTHIAHKMRGLKAKEGDDAVLKEAAAVWAEELYAANEATVAVAECRDVSTAEKCALEWAEEGNAWICDNVLKPGVEWLKDRRNDLAGEYFDDAVPVVDELVAKAGLRLGAWLNALAAGRECAGFVVQEGERIEI</sequence>
<keyword evidence="5" id="KW-0378">Hydrolase</keyword>
<dbReference type="OrthoDB" id="441446at2759"/>
<dbReference type="GO" id="GO:0016788">
    <property type="term" value="F:hydrolase activity, acting on ester bonds"/>
    <property type="evidence" value="ECO:0007669"/>
    <property type="project" value="InterPro"/>
</dbReference>
<feature type="signal peptide" evidence="8">
    <location>
        <begin position="1"/>
        <end position="18"/>
    </location>
</feature>
<gene>
    <name evidence="9" type="ORF">BU26DRAFT_140722</name>
</gene>